<accession>X1FC34</accession>
<gene>
    <name evidence="1" type="ORF">S03H2_06108</name>
</gene>
<name>X1FC34_9ZZZZ</name>
<evidence type="ECO:0000313" key="1">
    <source>
        <dbReference type="EMBL" id="GAH30115.1"/>
    </source>
</evidence>
<organism evidence="1">
    <name type="scientific">marine sediment metagenome</name>
    <dbReference type="NCBI Taxonomy" id="412755"/>
    <lineage>
        <taxon>unclassified sequences</taxon>
        <taxon>metagenomes</taxon>
        <taxon>ecological metagenomes</taxon>
    </lineage>
</organism>
<dbReference type="EMBL" id="BARU01002623">
    <property type="protein sequence ID" value="GAH30115.1"/>
    <property type="molecule type" value="Genomic_DNA"/>
</dbReference>
<protein>
    <submittedName>
        <fullName evidence="1">Uncharacterized protein</fullName>
    </submittedName>
</protein>
<feature type="non-terminal residue" evidence="1">
    <location>
        <position position="56"/>
    </location>
</feature>
<reference evidence="1" key="1">
    <citation type="journal article" date="2014" name="Front. Microbiol.">
        <title>High frequency of phylogenetically diverse reductive dehalogenase-homologous genes in deep subseafloor sedimentary metagenomes.</title>
        <authorList>
            <person name="Kawai M."/>
            <person name="Futagami T."/>
            <person name="Toyoda A."/>
            <person name="Takaki Y."/>
            <person name="Nishi S."/>
            <person name="Hori S."/>
            <person name="Arai W."/>
            <person name="Tsubouchi T."/>
            <person name="Morono Y."/>
            <person name="Uchiyama I."/>
            <person name="Ito T."/>
            <person name="Fujiyama A."/>
            <person name="Inagaki F."/>
            <person name="Takami H."/>
        </authorList>
    </citation>
    <scope>NUCLEOTIDE SEQUENCE</scope>
    <source>
        <strain evidence="1">Expedition CK06-06</strain>
    </source>
</reference>
<comment type="caution">
    <text evidence="1">The sequence shown here is derived from an EMBL/GenBank/DDBJ whole genome shotgun (WGS) entry which is preliminary data.</text>
</comment>
<sequence length="56" mass="6491">MSYREIPEDKILKFPATPGFKGRKPFFTDESTTHPAKMNLRLLSWILETYTSEGDV</sequence>
<proteinExistence type="predicted"/>
<dbReference type="AlphaFoldDB" id="X1FC34"/>